<dbReference type="EMBL" id="OU015568">
    <property type="protein sequence ID" value="CAG5087098.1"/>
    <property type="molecule type" value="Genomic_DNA"/>
</dbReference>
<dbReference type="Proteomes" id="UP001158576">
    <property type="component" value="Chromosome PAR"/>
</dbReference>
<evidence type="ECO:0000256" key="5">
    <source>
        <dbReference type="ARBA" id="ARBA00023136"/>
    </source>
</evidence>
<proteinExistence type="inferred from homology"/>
<comment type="similarity">
    <text evidence="2">Belongs to the RNase K family.</text>
</comment>
<keyword evidence="5 6" id="KW-0472">Membrane</keyword>
<evidence type="ECO:0000256" key="2">
    <source>
        <dbReference type="ARBA" id="ARBA00008458"/>
    </source>
</evidence>
<evidence type="ECO:0000313" key="8">
    <source>
        <dbReference type="Proteomes" id="UP001158576"/>
    </source>
</evidence>
<keyword evidence="4 6" id="KW-1133">Transmembrane helix</keyword>
<evidence type="ECO:0000256" key="1">
    <source>
        <dbReference type="ARBA" id="ARBA00004141"/>
    </source>
</evidence>
<evidence type="ECO:0000256" key="6">
    <source>
        <dbReference type="SAM" id="Phobius"/>
    </source>
</evidence>
<organism evidence="7 8">
    <name type="scientific">Oikopleura dioica</name>
    <name type="common">Tunicate</name>
    <dbReference type="NCBI Taxonomy" id="34765"/>
    <lineage>
        <taxon>Eukaryota</taxon>
        <taxon>Metazoa</taxon>
        <taxon>Chordata</taxon>
        <taxon>Tunicata</taxon>
        <taxon>Appendicularia</taxon>
        <taxon>Copelata</taxon>
        <taxon>Oikopleuridae</taxon>
        <taxon>Oikopleura</taxon>
    </lineage>
</organism>
<dbReference type="Pfam" id="PF23489">
    <property type="entry name" value="V-ATPase_su_f"/>
    <property type="match status" value="1"/>
</dbReference>
<protein>
    <submittedName>
        <fullName evidence="7">Oidioi.mRNA.OKI2018_I69.PAR.g11456.t1.cds</fullName>
    </submittedName>
</protein>
<name>A0ABN7RW33_OIKDI</name>
<reference evidence="7 8" key="1">
    <citation type="submission" date="2021-04" db="EMBL/GenBank/DDBJ databases">
        <authorList>
            <person name="Bliznina A."/>
        </authorList>
    </citation>
    <scope>NUCLEOTIDE SEQUENCE [LARGE SCALE GENOMIC DNA]</scope>
</reference>
<dbReference type="InterPro" id="IPR056552">
    <property type="entry name" value="Ribonucl_Kappa"/>
</dbReference>
<dbReference type="PANTHER" id="PTHR31733">
    <property type="entry name" value="RIBONUCLEASE KAPPA"/>
    <property type="match status" value="1"/>
</dbReference>
<dbReference type="InterPro" id="IPR026770">
    <property type="entry name" value="RNase_K"/>
</dbReference>
<keyword evidence="8" id="KW-1185">Reference proteome</keyword>
<keyword evidence="3 6" id="KW-0812">Transmembrane</keyword>
<evidence type="ECO:0000313" key="7">
    <source>
        <dbReference type="EMBL" id="CAG5087098.1"/>
    </source>
</evidence>
<feature type="transmembrane region" description="Helical" evidence="6">
    <location>
        <begin position="114"/>
        <end position="136"/>
    </location>
</feature>
<evidence type="ECO:0000256" key="4">
    <source>
        <dbReference type="ARBA" id="ARBA00022989"/>
    </source>
</evidence>
<evidence type="ECO:0000256" key="3">
    <source>
        <dbReference type="ARBA" id="ARBA00022692"/>
    </source>
</evidence>
<gene>
    <name evidence="7" type="ORF">OKIOD_LOCUS3014</name>
</gene>
<accession>A0ABN7RW33</accession>
<sequence length="197" mass="21520">MSRVIRLTVGIIRQSVPHKISPFSPPICAPAIASKTNKESDFKIADILKEILQKYSSNEKGRTQRMAAFKKAQQGKAKEQQAAQAAARAAQLAEHTLNELDFRMIGPKIIGPKCSIVCACVSAWGIIMFLLLGAFFHVESPALREDISPKDDSREAVSEAYANTAINCYITGAIYAGTLVFAGWQVAVNNSRTYQMA</sequence>
<comment type="subcellular location">
    <subcellularLocation>
        <location evidence="1">Membrane</location>
        <topology evidence="1">Multi-pass membrane protein</topology>
    </subcellularLocation>
</comment>